<dbReference type="EMBL" id="FMZW01000095">
    <property type="protein sequence ID" value="SDF96605.1"/>
    <property type="molecule type" value="Genomic_DNA"/>
</dbReference>
<dbReference type="GO" id="GO:0006508">
    <property type="term" value="P:proteolysis"/>
    <property type="evidence" value="ECO:0007669"/>
    <property type="project" value="InterPro"/>
</dbReference>
<dbReference type="GO" id="GO:0008233">
    <property type="term" value="F:peptidase activity"/>
    <property type="evidence" value="ECO:0007669"/>
    <property type="project" value="InterPro"/>
</dbReference>
<gene>
    <name evidence="1" type="ORF">SAMN05216337_109514</name>
</gene>
<dbReference type="AlphaFoldDB" id="A0A1G7QDR9"/>
<dbReference type="RefSeq" id="WP_229159525.1">
    <property type="nucleotide sequence ID" value="NZ_FMZW01000095.1"/>
</dbReference>
<accession>A0A1G7QDR9</accession>
<protein>
    <submittedName>
        <fullName evidence="1">Peptidase C13 family protein</fullName>
    </submittedName>
</protein>
<proteinExistence type="predicted"/>
<dbReference type="InterPro" id="IPR029030">
    <property type="entry name" value="Caspase-like_dom_sf"/>
</dbReference>
<dbReference type="InterPro" id="IPR001096">
    <property type="entry name" value="Peptidase_C13"/>
</dbReference>
<organism evidence="1 2">
    <name type="scientific">Bradyrhizobium brasilense</name>
    <dbReference type="NCBI Taxonomy" id="1419277"/>
    <lineage>
        <taxon>Bacteria</taxon>
        <taxon>Pseudomonadati</taxon>
        <taxon>Pseudomonadota</taxon>
        <taxon>Alphaproteobacteria</taxon>
        <taxon>Hyphomicrobiales</taxon>
        <taxon>Nitrobacteraceae</taxon>
        <taxon>Bradyrhizobium</taxon>
    </lineage>
</organism>
<dbReference type="SUPFAM" id="SSF52129">
    <property type="entry name" value="Caspase-like"/>
    <property type="match status" value="1"/>
</dbReference>
<dbReference type="Proteomes" id="UP000199245">
    <property type="component" value="Unassembled WGS sequence"/>
</dbReference>
<reference evidence="1 2" key="1">
    <citation type="submission" date="2016-10" db="EMBL/GenBank/DDBJ databases">
        <authorList>
            <person name="de Groot N.N."/>
        </authorList>
    </citation>
    <scope>NUCLEOTIDE SEQUENCE [LARGE SCALE GENOMIC DNA]</scope>
    <source>
        <strain evidence="1 2">R5</strain>
    </source>
</reference>
<evidence type="ECO:0000313" key="1">
    <source>
        <dbReference type="EMBL" id="SDF96605.1"/>
    </source>
</evidence>
<sequence>MACKSWSGSWNGTWIGTWISRLGAPLVAFVLTVAPLASPVHAVEDARKVSVVSFGLFGDQGVFRSEATGAAQVVAGRFGSGPVNVQFNSKKGGGATIEGLAKSLQAAANGMDAENDVLFLILTSHGSPDGLAIKAGRLTQTLTPSHLAAMLARTGMRYKVVVISACYSGVFIPRLANPDTLVITAADADHSSFGCRDKAKWTYFGNAFFNVALRQARSLKNAFVVARSLVQQRELRARFEPSNPLMAGGANVQPLLIARP</sequence>
<dbReference type="Pfam" id="PF01650">
    <property type="entry name" value="Peptidase_C13"/>
    <property type="match status" value="1"/>
</dbReference>
<name>A0A1G7QDR9_9BRAD</name>
<evidence type="ECO:0000313" key="2">
    <source>
        <dbReference type="Proteomes" id="UP000199245"/>
    </source>
</evidence>
<dbReference type="Gene3D" id="3.40.50.1460">
    <property type="match status" value="1"/>
</dbReference>